<evidence type="ECO:0000256" key="4">
    <source>
        <dbReference type="ARBA" id="ARBA00023065"/>
    </source>
</evidence>
<comment type="subcellular location">
    <subcellularLocation>
        <location evidence="1">Membrane</location>
    </subcellularLocation>
</comment>
<accession>A0A0G1P7E0</accession>
<protein>
    <submittedName>
        <fullName evidence="7">Uncharacterized protein</fullName>
    </submittedName>
</protein>
<keyword evidence="3" id="KW-0375">Hydrogen ion transport</keyword>
<evidence type="ECO:0000256" key="3">
    <source>
        <dbReference type="ARBA" id="ARBA00022781"/>
    </source>
</evidence>
<dbReference type="Proteomes" id="UP000033966">
    <property type="component" value="Unassembled WGS sequence"/>
</dbReference>
<evidence type="ECO:0000313" key="7">
    <source>
        <dbReference type="EMBL" id="KKT92294.1"/>
    </source>
</evidence>
<evidence type="ECO:0000313" key="8">
    <source>
        <dbReference type="Proteomes" id="UP000033966"/>
    </source>
</evidence>
<organism evidence="7 8">
    <name type="scientific">Candidatus Jorgensenbacteria bacterium GW2011_GWA2_45_13</name>
    <dbReference type="NCBI Taxonomy" id="1618662"/>
    <lineage>
        <taxon>Bacteria</taxon>
        <taxon>Candidatus Joergenseniibacteriota</taxon>
    </lineage>
</organism>
<reference evidence="7 8" key="1">
    <citation type="journal article" date="2015" name="Nature">
        <title>rRNA introns, odd ribosomes, and small enigmatic genomes across a large radiation of phyla.</title>
        <authorList>
            <person name="Brown C.T."/>
            <person name="Hug L.A."/>
            <person name="Thomas B.C."/>
            <person name="Sharon I."/>
            <person name="Castelle C.J."/>
            <person name="Singh A."/>
            <person name="Wilkins M.J."/>
            <person name="Williams K.H."/>
            <person name="Banfield J.F."/>
        </authorList>
    </citation>
    <scope>NUCLEOTIDE SEQUENCE [LARGE SCALE GENOMIC DNA]</scope>
</reference>
<dbReference type="Pfam" id="PF00213">
    <property type="entry name" value="OSCP"/>
    <property type="match status" value="1"/>
</dbReference>
<dbReference type="GO" id="GO:0046933">
    <property type="term" value="F:proton-transporting ATP synthase activity, rotational mechanism"/>
    <property type="evidence" value="ECO:0007669"/>
    <property type="project" value="InterPro"/>
</dbReference>
<comment type="caution">
    <text evidence="7">The sequence shown here is derived from an EMBL/GenBank/DDBJ whole genome shotgun (WGS) entry which is preliminary data.</text>
</comment>
<name>A0A0G1P7E0_9BACT</name>
<evidence type="ECO:0000256" key="6">
    <source>
        <dbReference type="ARBA" id="ARBA00023310"/>
    </source>
</evidence>
<gene>
    <name evidence="7" type="ORF">UW92_C0003G0011</name>
</gene>
<proteinExistence type="predicted"/>
<evidence type="ECO:0000256" key="5">
    <source>
        <dbReference type="ARBA" id="ARBA00023136"/>
    </source>
</evidence>
<dbReference type="AlphaFoldDB" id="A0A0G1P7E0"/>
<evidence type="ECO:0000256" key="2">
    <source>
        <dbReference type="ARBA" id="ARBA00022448"/>
    </source>
</evidence>
<dbReference type="GO" id="GO:0016020">
    <property type="term" value="C:membrane"/>
    <property type="evidence" value="ECO:0007669"/>
    <property type="project" value="UniProtKB-SubCell"/>
</dbReference>
<evidence type="ECO:0000256" key="1">
    <source>
        <dbReference type="ARBA" id="ARBA00004370"/>
    </source>
</evidence>
<keyword evidence="5" id="KW-0472">Membrane</keyword>
<dbReference type="InterPro" id="IPR000711">
    <property type="entry name" value="ATPase_OSCP/dsu"/>
</dbReference>
<keyword evidence="4" id="KW-0406">Ion transport</keyword>
<dbReference type="EMBL" id="LCKF01000003">
    <property type="protein sequence ID" value="KKT92294.1"/>
    <property type="molecule type" value="Genomic_DNA"/>
</dbReference>
<sequence length="127" mass="14199">MKYTPQDYVKAFLSLIEEHKKEESKIIEGLVRMIAVSGDLSRMDEILDGIEIGIAKREGDTRLSVRSARPLKEEILERIRKEFGANVLATNCVVPELLGGVQIIVNGEKMIDTTLKRKLSALFEGAI</sequence>
<keyword evidence="6" id="KW-0066">ATP synthesis</keyword>
<keyword evidence="2" id="KW-0813">Transport</keyword>